<evidence type="ECO:0000256" key="1">
    <source>
        <dbReference type="SAM" id="Phobius"/>
    </source>
</evidence>
<organism evidence="2 3">
    <name type="scientific">Austropuccinia psidii MF-1</name>
    <dbReference type="NCBI Taxonomy" id="1389203"/>
    <lineage>
        <taxon>Eukaryota</taxon>
        <taxon>Fungi</taxon>
        <taxon>Dikarya</taxon>
        <taxon>Basidiomycota</taxon>
        <taxon>Pucciniomycotina</taxon>
        <taxon>Pucciniomycetes</taxon>
        <taxon>Pucciniales</taxon>
        <taxon>Sphaerophragmiaceae</taxon>
        <taxon>Austropuccinia</taxon>
    </lineage>
</organism>
<dbReference type="Pfam" id="PF10173">
    <property type="entry name" value="Mit_KHE1"/>
    <property type="match status" value="1"/>
</dbReference>
<accession>A0A9Q3H2M5</accession>
<keyword evidence="1" id="KW-1133">Transmembrane helix</keyword>
<dbReference type="AlphaFoldDB" id="A0A9Q3H2M5"/>
<evidence type="ECO:0000313" key="2">
    <source>
        <dbReference type="EMBL" id="MBW0487749.1"/>
    </source>
</evidence>
<evidence type="ECO:0000313" key="3">
    <source>
        <dbReference type="Proteomes" id="UP000765509"/>
    </source>
</evidence>
<dbReference type="GO" id="GO:1902600">
    <property type="term" value="P:proton transmembrane transport"/>
    <property type="evidence" value="ECO:0007669"/>
    <property type="project" value="TreeGrafter"/>
</dbReference>
<protein>
    <submittedName>
        <fullName evidence="2">Uncharacterized protein</fullName>
    </submittedName>
</protein>
<gene>
    <name evidence="2" type="ORF">O181_027464</name>
</gene>
<dbReference type="EMBL" id="AVOT02009270">
    <property type="protein sequence ID" value="MBW0487749.1"/>
    <property type="molecule type" value="Genomic_DNA"/>
</dbReference>
<keyword evidence="1" id="KW-0472">Membrane</keyword>
<proteinExistence type="predicted"/>
<dbReference type="InterPro" id="IPR018786">
    <property type="entry name" value="Mit_KHE1"/>
</dbReference>
<comment type="caution">
    <text evidence="2">The sequence shown here is derived from an EMBL/GenBank/DDBJ whole genome shotgun (WGS) entry which is preliminary data.</text>
</comment>
<dbReference type="PANTHER" id="PTHR28062">
    <property type="entry name" value="K+-H+ EXCHANGE-LIKE PROTEIN"/>
    <property type="match status" value="1"/>
</dbReference>
<keyword evidence="1" id="KW-0812">Transmembrane</keyword>
<reference evidence="2" key="1">
    <citation type="submission" date="2021-03" db="EMBL/GenBank/DDBJ databases">
        <title>Draft genome sequence of rust myrtle Austropuccinia psidii MF-1, a brazilian biotype.</title>
        <authorList>
            <person name="Quecine M.C."/>
            <person name="Pachon D.M.R."/>
            <person name="Bonatelli M.L."/>
            <person name="Correr F.H."/>
            <person name="Franceschini L.M."/>
            <person name="Leite T.F."/>
            <person name="Margarido G.R.A."/>
            <person name="Almeida C.A."/>
            <person name="Ferrarezi J.A."/>
            <person name="Labate C.A."/>
        </authorList>
    </citation>
    <scope>NUCLEOTIDE SEQUENCE</scope>
    <source>
        <strain evidence="2">MF-1</strain>
    </source>
</reference>
<dbReference type="OrthoDB" id="5562676at2759"/>
<dbReference type="GO" id="GO:0006813">
    <property type="term" value="P:potassium ion transport"/>
    <property type="evidence" value="ECO:0007669"/>
    <property type="project" value="TreeGrafter"/>
</dbReference>
<feature type="transmembrane region" description="Helical" evidence="1">
    <location>
        <begin position="162"/>
        <end position="189"/>
    </location>
</feature>
<dbReference type="GO" id="GO:0005743">
    <property type="term" value="C:mitochondrial inner membrane"/>
    <property type="evidence" value="ECO:0007669"/>
    <property type="project" value="TreeGrafter"/>
</dbReference>
<sequence length="300" mass="34334">MTKIEAIRLIALPLSRQPKALTYFYAQRLSITNQHHRFSDSNRSLFSLLKKVTDLGAKTWLKLSDSPPGSWKARIHNAGEGFMDKIPYEEWALKTIDPAVIPSTINLLHQHSDSVDSSVEKSGSKPIELLYPPSLCSGKELLNGLEISMAERAPYHRKWMKLNFFLSPLTMPFVIVPLIPNLPFFYMMWRAWSHWRAYKASEYLHQMITQAHVLPTPCPFLETLYFHANLELVDPALRKRTNTCQNGVAGDVILSQDMVSKLQEHFQLPNESIAEICRGINQARQRVEATRLPPRNSKAQ</sequence>
<dbReference type="PANTHER" id="PTHR28062:SF1">
    <property type="entry name" value="TRANSMEMBRANE PROTEIN"/>
    <property type="match status" value="1"/>
</dbReference>
<dbReference type="Proteomes" id="UP000765509">
    <property type="component" value="Unassembled WGS sequence"/>
</dbReference>
<name>A0A9Q3H2M5_9BASI</name>
<keyword evidence="3" id="KW-1185">Reference proteome</keyword>